<protein>
    <submittedName>
        <fullName evidence="2">Uncharacterized protein</fullName>
    </submittedName>
</protein>
<feature type="chain" id="PRO_5010361467" evidence="1">
    <location>
        <begin position="41"/>
        <end position="413"/>
    </location>
</feature>
<proteinExistence type="predicted"/>
<sequence>MRTPKRTSRKVMKAPQAHGSRSKISALGLTLALISGSASAYYCASVGNPMAVNTLNMLLQQADAVESAALRALDSNLSLGIKKQQDDVTTAIKILTKQEAVSAQGISDNAHKNAQSLVTAYQAVKQSEQMKKAQFEFGAHGQAFKACEVLSDREQAQQDNKSADSSILNKVGSEVIAAPGVYMNPHKAQEAMLQAHNEFCTTSQAASGLCGAAGENASLSLQASTLFTTAAPDTAMARAQNALINNMVGLPDAPIDGKIAKTSAGQDYVMAKLAKDALTSPAITSLKAIQAQYSPVAGGGTNSHDSSTKLAPMQHLEKSVARYLGSGQDYKDFAKSQAIKDERGLMVDGLIQGTERLNLQYQQYKSNERKEAVLAALVSAESKLSDGSIEVTDRSKSTGNIRRIALSQAMASK</sequence>
<gene>
    <name evidence="2" type="ORF">BAA96_1p0173</name>
</gene>
<reference evidence="2" key="1">
    <citation type="journal article" date="2016" name="Biomed. Res. Int.">
        <title>Resistance of Permafrost and Modern Acinetobacter lwoffii Strains to Heavy Metals and Arsenic Revealed by Genome Analysis.</title>
        <authorList>
            <person name="Mindlin S."/>
            <person name="Petrenko A."/>
            <person name="Kurakov A."/>
            <person name="Beletsky A."/>
            <person name="Mardanov A."/>
            <person name="Petrova M."/>
        </authorList>
    </citation>
    <scope>NUCLEOTIDE SEQUENCE</scope>
    <source>
        <strain evidence="2">ED23-35</strain>
        <plasmid evidence="2">pALWED1.1</plasmid>
    </source>
</reference>
<evidence type="ECO:0000256" key="1">
    <source>
        <dbReference type="SAM" id="SignalP"/>
    </source>
</evidence>
<accession>A0A1P8KGS4</accession>
<name>A0A1P8KGS4_ACILW</name>
<keyword evidence="1" id="KW-0732">Signal</keyword>
<evidence type="ECO:0000313" key="2">
    <source>
        <dbReference type="EMBL" id="APW48878.1"/>
    </source>
</evidence>
<keyword evidence="2" id="KW-0614">Plasmid</keyword>
<dbReference type="EMBL" id="KX426227">
    <property type="protein sequence ID" value="APW48878.1"/>
    <property type="molecule type" value="Genomic_DNA"/>
</dbReference>
<geneLocation type="plasmid" evidence="2">
    <name>pALWED1.1</name>
</geneLocation>
<feature type="signal peptide" evidence="1">
    <location>
        <begin position="1"/>
        <end position="40"/>
    </location>
</feature>
<dbReference type="RefSeq" id="WP_005005799.1">
    <property type="nucleotide sequence ID" value="NZ_CP082144.1"/>
</dbReference>
<dbReference type="AlphaFoldDB" id="A0A1P8KGS4"/>
<organism evidence="2">
    <name type="scientific">Acinetobacter lwoffii</name>
    <dbReference type="NCBI Taxonomy" id="28090"/>
    <lineage>
        <taxon>Bacteria</taxon>
        <taxon>Pseudomonadati</taxon>
        <taxon>Pseudomonadota</taxon>
        <taxon>Gammaproteobacteria</taxon>
        <taxon>Moraxellales</taxon>
        <taxon>Moraxellaceae</taxon>
        <taxon>Acinetobacter</taxon>
    </lineage>
</organism>